<organism evidence="8 9">
    <name type="scientific">Papaver nudicaule</name>
    <name type="common">Iceland poppy</name>
    <dbReference type="NCBI Taxonomy" id="74823"/>
    <lineage>
        <taxon>Eukaryota</taxon>
        <taxon>Viridiplantae</taxon>
        <taxon>Streptophyta</taxon>
        <taxon>Embryophyta</taxon>
        <taxon>Tracheophyta</taxon>
        <taxon>Spermatophyta</taxon>
        <taxon>Magnoliopsida</taxon>
        <taxon>Ranunculales</taxon>
        <taxon>Papaveraceae</taxon>
        <taxon>Papaveroideae</taxon>
        <taxon>Papaver</taxon>
    </lineage>
</organism>
<dbReference type="InterPro" id="IPR003340">
    <property type="entry name" value="B3_DNA-bd"/>
</dbReference>
<keyword evidence="5" id="KW-0539">Nucleus</keyword>
<evidence type="ECO:0000256" key="3">
    <source>
        <dbReference type="ARBA" id="ARBA00023125"/>
    </source>
</evidence>
<gene>
    <name evidence="8" type="ORF">MKW94_007823</name>
</gene>
<evidence type="ECO:0000259" key="7">
    <source>
        <dbReference type="SMART" id="SM01019"/>
    </source>
</evidence>
<feature type="compositionally biased region" description="Basic residues" evidence="6">
    <location>
        <begin position="210"/>
        <end position="219"/>
    </location>
</feature>
<evidence type="ECO:0000256" key="6">
    <source>
        <dbReference type="SAM" id="MobiDB-lite"/>
    </source>
</evidence>
<name>A0AA41VST9_PAPNU</name>
<feature type="domain" description="TF-B3" evidence="7">
    <location>
        <begin position="250"/>
        <end position="346"/>
    </location>
</feature>
<evidence type="ECO:0000256" key="4">
    <source>
        <dbReference type="ARBA" id="ARBA00023163"/>
    </source>
</evidence>
<dbReference type="AlphaFoldDB" id="A0AA41VST9"/>
<evidence type="ECO:0000256" key="5">
    <source>
        <dbReference type="ARBA" id="ARBA00023242"/>
    </source>
</evidence>
<feature type="region of interest" description="Disordered" evidence="6">
    <location>
        <begin position="1"/>
        <end position="21"/>
    </location>
</feature>
<evidence type="ECO:0000256" key="1">
    <source>
        <dbReference type="ARBA" id="ARBA00004123"/>
    </source>
</evidence>
<feature type="domain" description="TF-B3" evidence="7">
    <location>
        <begin position="31"/>
        <end position="128"/>
    </location>
</feature>
<keyword evidence="9" id="KW-1185">Reference proteome</keyword>
<keyword evidence="3" id="KW-0238">DNA-binding</keyword>
<dbReference type="InterPro" id="IPR050655">
    <property type="entry name" value="Plant_B3_domain"/>
</dbReference>
<dbReference type="PANTHER" id="PTHR31920">
    <property type="entry name" value="B3 DOMAIN-CONTAINING"/>
    <property type="match status" value="1"/>
</dbReference>
<dbReference type="Proteomes" id="UP001177140">
    <property type="component" value="Unassembled WGS sequence"/>
</dbReference>
<dbReference type="SUPFAM" id="SSF101936">
    <property type="entry name" value="DNA-binding pseudobarrel domain"/>
    <property type="match status" value="2"/>
</dbReference>
<accession>A0AA41VST9</accession>
<keyword evidence="4" id="KW-0804">Transcription</keyword>
<evidence type="ECO:0000256" key="2">
    <source>
        <dbReference type="ARBA" id="ARBA00023015"/>
    </source>
</evidence>
<comment type="caution">
    <text evidence="8">The sequence shown here is derived from an EMBL/GenBank/DDBJ whole genome shotgun (WGS) entry which is preliminary data.</text>
</comment>
<dbReference type="CDD" id="cd10017">
    <property type="entry name" value="B3_DNA"/>
    <property type="match status" value="2"/>
</dbReference>
<reference evidence="8" key="1">
    <citation type="submission" date="2022-03" db="EMBL/GenBank/DDBJ databases">
        <title>A functionally conserved STORR gene fusion in Papaver species that diverged 16.8 million years ago.</title>
        <authorList>
            <person name="Catania T."/>
        </authorList>
    </citation>
    <scope>NUCLEOTIDE SEQUENCE</scope>
    <source>
        <strain evidence="8">S-191538</strain>
    </source>
</reference>
<dbReference type="EMBL" id="JAJJMA010286479">
    <property type="protein sequence ID" value="MCL7046854.1"/>
    <property type="molecule type" value="Genomic_DNA"/>
</dbReference>
<proteinExistence type="predicted"/>
<sequence length="349" mass="39866">MAITRNQRASKTNVSTDNDGTNEIGLRRPRFYKILHNFLIQHGSLDIPPKFVEKYGADLSHYATLQVSDGLIWGVKLNRNSNGGNGDVSCQMDQLDQFFEYYSVSPGHLLLFKYHGNSQFHVVICDMTATEINYPSDSSDDEVNFHEGGPSEIKSTTEEENEEEEDEDEDSFEQNGDEDDDEEEEISDYASSDEDECSLSSSEEEVRVPRMNKKKQIRSKSKDEEVAMRMTKQRAILIGNEFKSRSKNHFFAIGLQPAYISNKYLPIPASFTGMHMFSNEERGIRAMVDDRRFWLLGIPKEEQRGRLTVGVAGLFRDNDLRVGDVILVELKKVKSKSTYLEAKVHIHRV</sequence>
<dbReference type="GO" id="GO:0003677">
    <property type="term" value="F:DNA binding"/>
    <property type="evidence" value="ECO:0007669"/>
    <property type="project" value="UniProtKB-KW"/>
</dbReference>
<comment type="subcellular location">
    <subcellularLocation>
        <location evidence="1">Nucleus</location>
    </subcellularLocation>
</comment>
<dbReference type="SMART" id="SM01019">
    <property type="entry name" value="B3"/>
    <property type="match status" value="2"/>
</dbReference>
<evidence type="ECO:0000313" key="9">
    <source>
        <dbReference type="Proteomes" id="UP001177140"/>
    </source>
</evidence>
<dbReference type="InterPro" id="IPR015300">
    <property type="entry name" value="DNA-bd_pseudobarrel_sf"/>
</dbReference>
<dbReference type="Gene3D" id="2.40.330.10">
    <property type="entry name" value="DNA-binding pseudobarrel domain"/>
    <property type="match status" value="2"/>
</dbReference>
<keyword evidence="2" id="KW-0805">Transcription regulation</keyword>
<feature type="compositionally biased region" description="Acidic residues" evidence="6">
    <location>
        <begin position="158"/>
        <end position="197"/>
    </location>
</feature>
<evidence type="ECO:0000313" key="8">
    <source>
        <dbReference type="EMBL" id="MCL7046854.1"/>
    </source>
</evidence>
<dbReference type="GO" id="GO:0005634">
    <property type="term" value="C:nucleus"/>
    <property type="evidence" value="ECO:0007669"/>
    <property type="project" value="UniProtKB-SubCell"/>
</dbReference>
<protein>
    <recommendedName>
        <fullName evidence="7">TF-B3 domain-containing protein</fullName>
    </recommendedName>
</protein>
<feature type="region of interest" description="Disordered" evidence="6">
    <location>
        <begin position="135"/>
        <end position="226"/>
    </location>
</feature>
<dbReference type="PANTHER" id="PTHR31920:SF37">
    <property type="entry name" value="B3 DOMAIN-CONTAINING TRANSCRIPTION FACTOR VRN1"/>
    <property type="match status" value="1"/>
</dbReference>